<evidence type="ECO:0000313" key="2">
    <source>
        <dbReference type="Proteomes" id="UP001163823"/>
    </source>
</evidence>
<gene>
    <name evidence="1" type="ORF">O6P43_004755</name>
</gene>
<accession>A0AAD7Q4S4</accession>
<sequence length="144" mass="16186">MERVVRHGMVRSYPIPPPPFNPKPNTRFVNKFDSPPTAGLFTKVAAKPTNHSKFIGMCGRPRCNGCHLHPVSKSKDKTKGTQKIKSGHHVVSSNYRSGQVVGDGSGFNFSGFSATEIVDHLSNNYFDYNDTYIDYWYVVHFGYN</sequence>
<protein>
    <submittedName>
        <fullName evidence="1">Histone-lysine N-methyltransferase trithorax-like protein</fullName>
    </submittedName>
</protein>
<proteinExistence type="predicted"/>
<dbReference type="AlphaFoldDB" id="A0AAD7Q4S4"/>
<keyword evidence="2" id="KW-1185">Reference proteome</keyword>
<dbReference type="PANTHER" id="PTHR34278:SF1">
    <property type="entry name" value="PROTEIN THI031, PUTATIVE-RELATED"/>
    <property type="match status" value="1"/>
</dbReference>
<reference evidence="1" key="1">
    <citation type="journal article" date="2023" name="Science">
        <title>Elucidation of the pathway for biosynthesis of saponin adjuvants from the soapbark tree.</title>
        <authorList>
            <person name="Reed J."/>
            <person name="Orme A."/>
            <person name="El-Demerdash A."/>
            <person name="Owen C."/>
            <person name="Martin L.B.B."/>
            <person name="Misra R.C."/>
            <person name="Kikuchi S."/>
            <person name="Rejzek M."/>
            <person name="Martin A.C."/>
            <person name="Harkess A."/>
            <person name="Leebens-Mack J."/>
            <person name="Louveau T."/>
            <person name="Stephenson M.J."/>
            <person name="Osbourn A."/>
        </authorList>
    </citation>
    <scope>NUCLEOTIDE SEQUENCE</scope>
    <source>
        <strain evidence="1">S10</strain>
    </source>
</reference>
<dbReference type="PANTHER" id="PTHR34278">
    <property type="entry name" value="PROTEIN THI031, PUTATIVE-RELATED"/>
    <property type="match status" value="1"/>
</dbReference>
<organism evidence="1 2">
    <name type="scientific">Quillaja saponaria</name>
    <name type="common">Soap bark tree</name>
    <dbReference type="NCBI Taxonomy" id="32244"/>
    <lineage>
        <taxon>Eukaryota</taxon>
        <taxon>Viridiplantae</taxon>
        <taxon>Streptophyta</taxon>
        <taxon>Embryophyta</taxon>
        <taxon>Tracheophyta</taxon>
        <taxon>Spermatophyta</taxon>
        <taxon>Magnoliopsida</taxon>
        <taxon>eudicotyledons</taxon>
        <taxon>Gunneridae</taxon>
        <taxon>Pentapetalae</taxon>
        <taxon>rosids</taxon>
        <taxon>fabids</taxon>
        <taxon>Fabales</taxon>
        <taxon>Quillajaceae</taxon>
        <taxon>Quillaja</taxon>
    </lineage>
</organism>
<name>A0AAD7Q4S4_QUISA</name>
<dbReference type="KEGG" id="qsa:O6P43_004755"/>
<comment type="caution">
    <text evidence="1">The sequence shown here is derived from an EMBL/GenBank/DDBJ whole genome shotgun (WGS) entry which is preliminary data.</text>
</comment>
<dbReference type="Proteomes" id="UP001163823">
    <property type="component" value="Chromosome 3"/>
</dbReference>
<evidence type="ECO:0000313" key="1">
    <source>
        <dbReference type="EMBL" id="KAJ7974729.1"/>
    </source>
</evidence>
<dbReference type="EMBL" id="JARAOO010000003">
    <property type="protein sequence ID" value="KAJ7974729.1"/>
    <property type="molecule type" value="Genomic_DNA"/>
</dbReference>